<dbReference type="Proteomes" id="UP000260138">
    <property type="component" value="Segment"/>
</dbReference>
<sequence>MLHITSIAEGARKFVVDNSPMILTGMAVAGVVTVAVLAAKASPRAVQDIQHAESERTEPLTKVEKVTLTYHYFIPAAVAGSLTIGAIIMAQSINSRRQAAFISAYTIAESRYRDYQQKVVDKMGEAKEQEVRDDIAQDYVNANPMNPNTTLIINDSDTQAFLDILSGRHFLSSVEKVRKAENKLNYQLNNDAYASLNDFYEALGIPHISMGEELGWRSGRMVDVRLSTTLDNDRAVITIDFSVEPIGDYYRGF</sequence>
<proteinExistence type="predicted"/>
<organism evidence="2 3">
    <name type="scientific">Arthrobacter phage Breylor17</name>
    <dbReference type="NCBI Taxonomy" id="2250409"/>
    <lineage>
        <taxon>Viruses</taxon>
        <taxon>Duplodnaviria</taxon>
        <taxon>Heunggongvirae</taxon>
        <taxon>Uroviricota</taxon>
        <taxon>Caudoviricetes</taxon>
        <taxon>Gordonvirus</taxon>
        <taxon>Gordonvirus breylor17</taxon>
    </lineage>
</organism>
<dbReference type="RefSeq" id="YP_010750056.1">
    <property type="nucleotide sequence ID" value="NC_073329.1"/>
</dbReference>
<feature type="transmembrane region" description="Helical" evidence="1">
    <location>
        <begin position="70"/>
        <end position="90"/>
    </location>
</feature>
<keyword evidence="1" id="KW-0472">Membrane</keyword>
<evidence type="ECO:0000256" key="1">
    <source>
        <dbReference type="SAM" id="Phobius"/>
    </source>
</evidence>
<dbReference type="GeneID" id="79993403"/>
<keyword evidence="3" id="KW-1185">Reference proteome</keyword>
<keyword evidence="1" id="KW-1133">Transmembrane helix</keyword>
<dbReference type="EMBL" id="MH450115">
    <property type="protein sequence ID" value="AXH43786.1"/>
    <property type="molecule type" value="Genomic_DNA"/>
</dbReference>
<dbReference type="InterPro" id="IPR045933">
    <property type="entry name" value="DUF6353"/>
</dbReference>
<keyword evidence="1" id="KW-0812">Transmembrane</keyword>
<dbReference type="Pfam" id="PF19880">
    <property type="entry name" value="DUF6353"/>
    <property type="match status" value="1"/>
</dbReference>
<evidence type="ECO:0000313" key="3">
    <source>
        <dbReference type="Proteomes" id="UP000260138"/>
    </source>
</evidence>
<protein>
    <submittedName>
        <fullName evidence="2">Uncharacterized protein</fullName>
    </submittedName>
</protein>
<evidence type="ECO:0000313" key="2">
    <source>
        <dbReference type="EMBL" id="AXH43786.1"/>
    </source>
</evidence>
<reference evidence="2 3" key="1">
    <citation type="submission" date="2018-06" db="EMBL/GenBank/DDBJ databases">
        <authorList>
            <person name="Buckel R.L."/>
            <person name="Fomich M.L."/>
            <person name="Krishna A.V."/>
            <person name="Lan D."/>
            <person name="Mackey A.I."/>
            <person name="Ball S.L."/>
            <person name="Breitenberger C.A."/>
            <person name="Daniels C.J."/>
            <person name="Garlena R.A."/>
            <person name="Russell D.A."/>
            <person name="Pope W.H."/>
            <person name="Jacobs-Sera D."/>
            <person name="Hatfull G.F."/>
        </authorList>
    </citation>
    <scope>NUCLEOTIDE SEQUENCE [LARGE SCALE GENOMIC DNA]</scope>
</reference>
<name>A0A345KL84_9CAUD</name>
<feature type="transmembrane region" description="Helical" evidence="1">
    <location>
        <begin position="21"/>
        <end position="39"/>
    </location>
</feature>
<gene>
    <name evidence="2" type="primary">41</name>
    <name evidence="2" type="ORF">SEA_BREYLOR17_41</name>
</gene>
<dbReference type="KEGG" id="vg:79993403"/>
<accession>A0A345KL84</accession>